<dbReference type="Gene3D" id="3.40.630.30">
    <property type="match status" value="1"/>
</dbReference>
<evidence type="ECO:0000256" key="3">
    <source>
        <dbReference type="ARBA" id="ARBA00038502"/>
    </source>
</evidence>
<keyword evidence="2" id="KW-0012">Acyltransferase</keyword>
<evidence type="ECO:0000313" key="5">
    <source>
        <dbReference type="EMBL" id="TDW08858.1"/>
    </source>
</evidence>
<evidence type="ECO:0000313" key="6">
    <source>
        <dbReference type="Proteomes" id="UP000294743"/>
    </source>
</evidence>
<keyword evidence="1 5" id="KW-0808">Transferase</keyword>
<dbReference type="OrthoDB" id="9785602at2"/>
<dbReference type="Proteomes" id="UP000294743">
    <property type="component" value="Unassembled WGS sequence"/>
</dbReference>
<dbReference type="AlphaFoldDB" id="A0A4R7Z8A5"/>
<dbReference type="PANTHER" id="PTHR43792">
    <property type="entry name" value="GNAT FAMILY, PUTATIVE (AFU_ORTHOLOGUE AFUA_3G00765)-RELATED-RELATED"/>
    <property type="match status" value="1"/>
</dbReference>
<comment type="similarity">
    <text evidence="3">Belongs to the acetyltransferase family. RimJ subfamily.</text>
</comment>
<dbReference type="PANTHER" id="PTHR43792:SF8">
    <property type="entry name" value="[RIBOSOMAL PROTEIN US5]-ALANINE N-ACETYLTRANSFERASE"/>
    <property type="match status" value="1"/>
</dbReference>
<dbReference type="InterPro" id="IPR016181">
    <property type="entry name" value="Acyl_CoA_acyltransferase"/>
</dbReference>
<evidence type="ECO:0000259" key="4">
    <source>
        <dbReference type="PROSITE" id="PS51186"/>
    </source>
</evidence>
<feature type="domain" description="N-acetyltransferase" evidence="4">
    <location>
        <begin position="6"/>
        <end position="167"/>
    </location>
</feature>
<dbReference type="InterPro" id="IPR051531">
    <property type="entry name" value="N-acetyltransferase"/>
</dbReference>
<keyword evidence="6" id="KW-1185">Reference proteome</keyword>
<evidence type="ECO:0000256" key="2">
    <source>
        <dbReference type="ARBA" id="ARBA00023315"/>
    </source>
</evidence>
<dbReference type="Pfam" id="PF13302">
    <property type="entry name" value="Acetyltransf_3"/>
    <property type="match status" value="1"/>
</dbReference>
<gene>
    <name evidence="5" type="ORF">EDD63_1669</name>
</gene>
<reference evidence="5 6" key="1">
    <citation type="submission" date="2019-03" db="EMBL/GenBank/DDBJ databases">
        <title>Genomic Encyclopedia of Type Strains, Phase IV (KMG-IV): sequencing the most valuable type-strain genomes for metagenomic binning, comparative biology and taxonomic classification.</title>
        <authorList>
            <person name="Goeker M."/>
        </authorList>
    </citation>
    <scope>NUCLEOTIDE SEQUENCE [LARGE SCALE GENOMIC DNA]</scope>
    <source>
        <strain evidence="5 6">DSM 28867</strain>
    </source>
</reference>
<organism evidence="5 6">
    <name type="scientific">Breznakia blatticola</name>
    <dbReference type="NCBI Taxonomy" id="1754012"/>
    <lineage>
        <taxon>Bacteria</taxon>
        <taxon>Bacillati</taxon>
        <taxon>Bacillota</taxon>
        <taxon>Erysipelotrichia</taxon>
        <taxon>Erysipelotrichales</taxon>
        <taxon>Erysipelotrichaceae</taxon>
        <taxon>Breznakia</taxon>
    </lineage>
</organism>
<dbReference type="PROSITE" id="PS51186">
    <property type="entry name" value="GNAT"/>
    <property type="match status" value="1"/>
</dbReference>
<evidence type="ECO:0000256" key="1">
    <source>
        <dbReference type="ARBA" id="ARBA00022679"/>
    </source>
</evidence>
<protein>
    <submittedName>
        <fullName evidence="5">RimJ/RimL family protein N-acetyltransferase</fullName>
    </submittedName>
</protein>
<accession>A0A4R7Z8A5</accession>
<dbReference type="GO" id="GO:0016747">
    <property type="term" value="F:acyltransferase activity, transferring groups other than amino-acyl groups"/>
    <property type="evidence" value="ECO:0007669"/>
    <property type="project" value="InterPro"/>
</dbReference>
<comment type="caution">
    <text evidence="5">The sequence shown here is derived from an EMBL/GenBank/DDBJ whole genome shotgun (WGS) entry which is preliminary data.</text>
</comment>
<proteinExistence type="inferred from homology"/>
<dbReference type="SUPFAM" id="SSF55729">
    <property type="entry name" value="Acyl-CoA N-acyltransferases (Nat)"/>
    <property type="match status" value="1"/>
</dbReference>
<dbReference type="EMBL" id="SODD01000066">
    <property type="protein sequence ID" value="TDW08858.1"/>
    <property type="molecule type" value="Genomic_DNA"/>
</dbReference>
<name>A0A4R7Z8A5_9FIRM</name>
<dbReference type="InterPro" id="IPR000182">
    <property type="entry name" value="GNAT_dom"/>
</dbReference>
<sequence>MKGERIYLRNLTLDDAEALFAIASHPDVGIHAGWKPHASIEETKEVLDKILINENSFGIFLQDDDTLIGCFGIQQDPLRTAPMKNLGYWIGKDYWGNGYVPEASRLVLDRLFLEDKEPYVSINHFVENTRSRRVIEKLGFKKEGTLVHAYKDASGNVHDIVMYVLCLKDYEEDR</sequence>
<dbReference type="RefSeq" id="WP_134171379.1">
    <property type="nucleotide sequence ID" value="NZ_SODD01000066.1"/>
</dbReference>